<dbReference type="Pfam" id="PF01725">
    <property type="entry name" value="Ham1p_like"/>
    <property type="match status" value="1"/>
</dbReference>
<reference evidence="4" key="2">
    <citation type="submission" date="2025-09" db="UniProtKB">
        <authorList>
            <consortium name="Ensembl"/>
        </authorList>
    </citation>
    <scope>IDENTIFICATION</scope>
</reference>
<reference evidence="4" key="1">
    <citation type="submission" date="2025-08" db="UniProtKB">
        <authorList>
            <consortium name="Ensembl"/>
        </authorList>
    </citation>
    <scope>IDENTIFICATION</scope>
</reference>
<evidence type="ECO:0000313" key="5">
    <source>
        <dbReference type="Proteomes" id="UP000694391"/>
    </source>
</evidence>
<evidence type="ECO:0000256" key="2">
    <source>
        <dbReference type="ARBA" id="ARBA00022801"/>
    </source>
</evidence>
<evidence type="ECO:0000256" key="3">
    <source>
        <dbReference type="SAM" id="SignalP"/>
    </source>
</evidence>
<feature type="chain" id="PRO_5034999647" evidence="3">
    <location>
        <begin position="21"/>
        <end position="205"/>
    </location>
</feature>
<keyword evidence="2" id="KW-0378">Hydrolase</keyword>
<dbReference type="Gene3D" id="3.90.950.10">
    <property type="match status" value="1"/>
</dbReference>
<proteinExistence type="inferred from homology"/>
<dbReference type="Proteomes" id="UP000694391">
    <property type="component" value="Unplaced"/>
</dbReference>
<sequence>MSSSLLSGSLLFPLLLPLSPLPVIQILGDKFSCTLVVQKIDLPTRESLRRFPYRSIGNSSAGTRAYTGGGHLSVLQHPWEPPRPLPYMKWFLEKLKPVGLYQILAGFKDRLVSVLCTFVLSTRGPSKPVSLFRGQIMVPRSCQDFGWDPCFQPDGYKQTYAKMPIAEKKAISHHFQALLELEKHFCSLTFLVASGDHHGQGSEED</sequence>
<dbReference type="Ensembl" id="ENSCAFT00020024304.1">
    <property type="protein sequence ID" value="ENSCAFP00020020996.1"/>
    <property type="gene ID" value="ENSCAFG00020016609.1"/>
</dbReference>
<keyword evidence="3" id="KW-0732">Signal</keyword>
<protein>
    <submittedName>
        <fullName evidence="4">Uncharacterized protein</fullName>
    </submittedName>
</protein>
<dbReference type="PANTHER" id="PTHR11067:SF9">
    <property type="entry name" value="INOSINE TRIPHOSPHATE PYROPHOSPHATASE"/>
    <property type="match status" value="1"/>
</dbReference>
<name>A0A8C0KVR3_CANLU</name>
<dbReference type="GeneTree" id="ENSGT00390000015399"/>
<feature type="signal peptide" evidence="3">
    <location>
        <begin position="1"/>
        <end position="20"/>
    </location>
</feature>
<dbReference type="InterPro" id="IPR002637">
    <property type="entry name" value="RdgB/HAM1"/>
</dbReference>
<dbReference type="InterPro" id="IPR029001">
    <property type="entry name" value="ITPase-like_fam"/>
</dbReference>
<accession>A0A8C0KVR3</accession>
<organism evidence="4 5">
    <name type="scientific">Canis lupus dingo</name>
    <name type="common">dingo</name>
    <dbReference type="NCBI Taxonomy" id="286419"/>
    <lineage>
        <taxon>Eukaryota</taxon>
        <taxon>Metazoa</taxon>
        <taxon>Chordata</taxon>
        <taxon>Craniata</taxon>
        <taxon>Vertebrata</taxon>
        <taxon>Euteleostomi</taxon>
        <taxon>Mammalia</taxon>
        <taxon>Eutheria</taxon>
        <taxon>Laurasiatheria</taxon>
        <taxon>Carnivora</taxon>
        <taxon>Caniformia</taxon>
        <taxon>Canidae</taxon>
        <taxon>Canis</taxon>
    </lineage>
</organism>
<keyword evidence="5" id="KW-1185">Reference proteome</keyword>
<dbReference type="SUPFAM" id="SSF52972">
    <property type="entry name" value="ITPase-like"/>
    <property type="match status" value="1"/>
</dbReference>
<dbReference type="GO" id="GO:0005737">
    <property type="term" value="C:cytoplasm"/>
    <property type="evidence" value="ECO:0007669"/>
    <property type="project" value="TreeGrafter"/>
</dbReference>
<dbReference type="PANTHER" id="PTHR11067">
    <property type="entry name" value="INOSINE TRIPHOSPHATE PYROPHOSPHATASE/HAM1 PROTEIN"/>
    <property type="match status" value="1"/>
</dbReference>
<evidence type="ECO:0000256" key="1">
    <source>
        <dbReference type="ARBA" id="ARBA00008023"/>
    </source>
</evidence>
<comment type="similarity">
    <text evidence="1">Belongs to the HAM1 NTPase family.</text>
</comment>
<dbReference type="GO" id="GO:0009143">
    <property type="term" value="P:nucleoside triphosphate catabolic process"/>
    <property type="evidence" value="ECO:0007669"/>
    <property type="project" value="InterPro"/>
</dbReference>
<dbReference type="GO" id="GO:0047429">
    <property type="term" value="F:nucleoside triphosphate diphosphatase activity"/>
    <property type="evidence" value="ECO:0007669"/>
    <property type="project" value="InterPro"/>
</dbReference>
<dbReference type="AlphaFoldDB" id="A0A8C0KVR3"/>
<evidence type="ECO:0000313" key="4">
    <source>
        <dbReference type="Ensembl" id="ENSCAFP00020020996.1"/>
    </source>
</evidence>